<dbReference type="InterPro" id="IPR029063">
    <property type="entry name" value="SAM-dependent_MTases_sf"/>
</dbReference>
<comment type="similarity">
    <text evidence="3">Belongs to the N(4)/N(6)-methyltransferase family.</text>
</comment>
<dbReference type="Gene3D" id="3.40.50.150">
    <property type="entry name" value="Vaccinia Virus protein VP39"/>
    <property type="match status" value="1"/>
</dbReference>
<dbReference type="Proteomes" id="UP000275137">
    <property type="component" value="Unassembled WGS sequence"/>
</dbReference>
<keyword evidence="1 5" id="KW-0489">Methyltransferase</keyword>
<accession>A0A3N0V3N4</accession>
<dbReference type="GO" id="GO:0008170">
    <property type="term" value="F:N-methyltransferase activity"/>
    <property type="evidence" value="ECO:0007669"/>
    <property type="project" value="InterPro"/>
</dbReference>
<dbReference type="GO" id="GO:0003677">
    <property type="term" value="F:DNA binding"/>
    <property type="evidence" value="ECO:0007669"/>
    <property type="project" value="InterPro"/>
</dbReference>
<dbReference type="AlphaFoldDB" id="A0A3N0V3N4"/>
<dbReference type="InterPro" id="IPR002941">
    <property type="entry name" value="DNA_methylase_N4/N6"/>
</dbReference>
<comment type="caution">
    <text evidence="5">The sequence shown here is derived from an EMBL/GenBank/DDBJ whole genome shotgun (WGS) entry which is preliminary data.</text>
</comment>
<keyword evidence="6" id="KW-1185">Reference proteome</keyword>
<reference evidence="5 6" key="1">
    <citation type="submission" date="2018-10" db="EMBL/GenBank/DDBJ databases">
        <authorList>
            <person name="Chen W.-M."/>
        </authorList>
    </citation>
    <scope>NUCLEOTIDE SEQUENCE [LARGE SCALE GENOMIC DNA]</scope>
    <source>
        <strain evidence="5 6">H-5</strain>
    </source>
</reference>
<dbReference type="PRINTS" id="PR00508">
    <property type="entry name" value="S21N4MTFRASE"/>
</dbReference>
<evidence type="ECO:0000256" key="2">
    <source>
        <dbReference type="ARBA" id="ARBA00022679"/>
    </source>
</evidence>
<dbReference type="InterPro" id="IPR001091">
    <property type="entry name" value="RM_Methyltransferase"/>
</dbReference>
<protein>
    <recommendedName>
        <fullName evidence="3">Methyltransferase</fullName>
        <ecNumber evidence="3">2.1.1.-</ecNumber>
    </recommendedName>
</protein>
<proteinExistence type="inferred from homology"/>
<evidence type="ECO:0000256" key="1">
    <source>
        <dbReference type="ARBA" id="ARBA00022603"/>
    </source>
</evidence>
<dbReference type="EC" id="2.1.1.-" evidence="3"/>
<sequence length="383" mass="43393">MGVSTGPRDQFDKAIKRVEKWSAGIEGTGNALIHGDNLTALRLLARTHAGSVKCAYLDPPYNNGESYQHYFDSMSHDEWLEAVTTRLQQIRALLREDGSVWISIDDSELHYLKVSADEVFGRNNFVGTIIWERRTTRENRKVLSRNHEYLLVYAKNIEAWSRVRNSLPLTQDVKKRYKNLDSDPRGPWQSVSANVQEGHATPQQYYALRAPNGRVHHPPKGRCWVYSEPKMLEEIVKNNVWFGKDGNAVPRLKRFLTDRKKGLTPETLWRADEVGTTSTAKKHLLELFKETSLFDTPKPEQLIYRILQISTHPGDLVLDPYLGSGTTAAVAHKMSRGYIGIEVGAHIKTHCVERLQQVVGGEKGGISKLIGWQGGGGFDFYRL</sequence>
<gene>
    <name evidence="5" type="ORF">ED236_04770</name>
</gene>
<evidence type="ECO:0000259" key="4">
    <source>
        <dbReference type="Pfam" id="PF01555"/>
    </source>
</evidence>
<evidence type="ECO:0000313" key="5">
    <source>
        <dbReference type="EMBL" id="ROH87315.1"/>
    </source>
</evidence>
<name>A0A3N0V3N4_9PROT</name>
<evidence type="ECO:0000256" key="3">
    <source>
        <dbReference type="RuleBase" id="RU362026"/>
    </source>
</evidence>
<keyword evidence="2 5" id="KW-0808">Transferase</keyword>
<evidence type="ECO:0000313" key="6">
    <source>
        <dbReference type="Proteomes" id="UP000275137"/>
    </source>
</evidence>
<dbReference type="EMBL" id="RJVP01000002">
    <property type="protein sequence ID" value="ROH87315.1"/>
    <property type="molecule type" value="Genomic_DNA"/>
</dbReference>
<organism evidence="5 6">
    <name type="scientific">Pseudomethylobacillus aquaticus</name>
    <dbReference type="NCBI Taxonomy" id="2676064"/>
    <lineage>
        <taxon>Bacteria</taxon>
        <taxon>Pseudomonadati</taxon>
        <taxon>Pseudomonadota</taxon>
        <taxon>Betaproteobacteria</taxon>
        <taxon>Nitrosomonadales</taxon>
        <taxon>Methylophilaceae</taxon>
        <taxon>Pseudomethylobacillus</taxon>
    </lineage>
</organism>
<dbReference type="GO" id="GO:0032259">
    <property type="term" value="P:methylation"/>
    <property type="evidence" value="ECO:0007669"/>
    <property type="project" value="UniProtKB-KW"/>
</dbReference>
<dbReference type="SUPFAM" id="SSF53335">
    <property type="entry name" value="S-adenosyl-L-methionine-dependent methyltransferases"/>
    <property type="match status" value="1"/>
</dbReference>
<dbReference type="Pfam" id="PF01555">
    <property type="entry name" value="N6_N4_Mtase"/>
    <property type="match status" value="1"/>
</dbReference>
<feature type="domain" description="DNA methylase N-4/N-6" evidence="4">
    <location>
        <begin position="52"/>
        <end position="349"/>
    </location>
</feature>